<dbReference type="SUPFAM" id="SSF52821">
    <property type="entry name" value="Rhodanese/Cell cycle control phosphatase"/>
    <property type="match status" value="1"/>
</dbReference>
<evidence type="ECO:0000313" key="2">
    <source>
        <dbReference type="EMBL" id="GAA5502500.1"/>
    </source>
</evidence>
<dbReference type="EMBL" id="BAABRN010000024">
    <property type="protein sequence ID" value="GAA5502500.1"/>
    <property type="molecule type" value="Genomic_DNA"/>
</dbReference>
<dbReference type="RefSeq" id="WP_353542467.1">
    <property type="nucleotide sequence ID" value="NZ_BAABRN010000024.1"/>
</dbReference>
<comment type="caution">
    <text evidence="2">The sequence shown here is derived from an EMBL/GenBank/DDBJ whole genome shotgun (WGS) entry which is preliminary data.</text>
</comment>
<dbReference type="PROSITE" id="PS50206">
    <property type="entry name" value="RHODANESE_3"/>
    <property type="match status" value="1"/>
</dbReference>
<protein>
    <recommendedName>
        <fullName evidence="1">Rhodanese domain-containing protein</fullName>
    </recommendedName>
</protein>
<evidence type="ECO:0000313" key="3">
    <source>
        <dbReference type="Proteomes" id="UP001458946"/>
    </source>
</evidence>
<feature type="domain" description="Rhodanese" evidence="1">
    <location>
        <begin position="48"/>
        <end position="90"/>
    </location>
</feature>
<organism evidence="2 3">
    <name type="scientific">Deinococcus xinjiangensis</name>
    <dbReference type="NCBI Taxonomy" id="457454"/>
    <lineage>
        <taxon>Bacteria</taxon>
        <taxon>Thermotogati</taxon>
        <taxon>Deinococcota</taxon>
        <taxon>Deinococci</taxon>
        <taxon>Deinococcales</taxon>
        <taxon>Deinococcaceae</taxon>
        <taxon>Deinococcus</taxon>
    </lineage>
</organism>
<evidence type="ECO:0000259" key="1">
    <source>
        <dbReference type="PROSITE" id="PS50206"/>
    </source>
</evidence>
<dbReference type="InterPro" id="IPR036873">
    <property type="entry name" value="Rhodanese-like_dom_sf"/>
</dbReference>
<accession>A0ABP9VB67</accession>
<proteinExistence type="predicted"/>
<gene>
    <name evidence="2" type="ORF">Dxin01_02244</name>
</gene>
<dbReference type="Gene3D" id="3.40.250.10">
    <property type="entry name" value="Rhodanese-like domain"/>
    <property type="match status" value="1"/>
</dbReference>
<keyword evidence="3" id="KW-1185">Reference proteome</keyword>
<dbReference type="InterPro" id="IPR001763">
    <property type="entry name" value="Rhodanese-like_dom"/>
</dbReference>
<name>A0ABP9VB67_9DEIO</name>
<reference evidence="2 3" key="1">
    <citation type="submission" date="2024-02" db="EMBL/GenBank/DDBJ databases">
        <title>Deinococcus xinjiangensis NBRC 107630.</title>
        <authorList>
            <person name="Ichikawa N."/>
            <person name="Katano-Makiyama Y."/>
            <person name="Hidaka K."/>
        </authorList>
    </citation>
    <scope>NUCLEOTIDE SEQUENCE [LARGE SCALE GENOMIC DNA]</scope>
    <source>
        <strain evidence="2 3">NBRC 107630</strain>
    </source>
</reference>
<sequence>MPEPKTILDLRPAPLRGTAPLPVPLAVSVRPLTLEDIEEGTHDLSAADAPVLVVCERGTRSALAARYLRADGLDATHWAGSWAELLERLTAT</sequence>
<dbReference type="Proteomes" id="UP001458946">
    <property type="component" value="Unassembled WGS sequence"/>
</dbReference>